<dbReference type="InterPro" id="IPR011047">
    <property type="entry name" value="Quinoprotein_ADH-like_sf"/>
</dbReference>
<gene>
    <name evidence="2" type="ORF">GCM10023191_056050</name>
</gene>
<protein>
    <recommendedName>
        <fullName evidence="4">PQQ-binding-like beta-propeller repeat protein</fullName>
    </recommendedName>
</protein>
<organism evidence="2 3">
    <name type="scientific">Actinoallomurus oryzae</name>
    <dbReference type="NCBI Taxonomy" id="502180"/>
    <lineage>
        <taxon>Bacteria</taxon>
        <taxon>Bacillati</taxon>
        <taxon>Actinomycetota</taxon>
        <taxon>Actinomycetes</taxon>
        <taxon>Streptosporangiales</taxon>
        <taxon>Thermomonosporaceae</taxon>
        <taxon>Actinoallomurus</taxon>
    </lineage>
</organism>
<accession>A0ABP8QIW5</accession>
<keyword evidence="1" id="KW-0472">Membrane</keyword>
<name>A0ABP8QIW5_9ACTN</name>
<evidence type="ECO:0000313" key="3">
    <source>
        <dbReference type="Proteomes" id="UP001500503"/>
    </source>
</evidence>
<keyword evidence="1" id="KW-0812">Transmembrane</keyword>
<comment type="caution">
    <text evidence="2">The sequence shown here is derived from an EMBL/GenBank/DDBJ whole genome shotgun (WGS) entry which is preliminary data.</text>
</comment>
<reference evidence="3" key="1">
    <citation type="journal article" date="2019" name="Int. J. Syst. Evol. Microbiol.">
        <title>The Global Catalogue of Microorganisms (GCM) 10K type strain sequencing project: providing services to taxonomists for standard genome sequencing and annotation.</title>
        <authorList>
            <consortium name="The Broad Institute Genomics Platform"/>
            <consortium name="The Broad Institute Genome Sequencing Center for Infectious Disease"/>
            <person name="Wu L."/>
            <person name="Ma J."/>
        </authorList>
    </citation>
    <scope>NUCLEOTIDE SEQUENCE [LARGE SCALE GENOMIC DNA]</scope>
    <source>
        <strain evidence="3">JCM 17933</strain>
    </source>
</reference>
<proteinExistence type="predicted"/>
<dbReference type="Proteomes" id="UP001500503">
    <property type="component" value="Unassembled WGS sequence"/>
</dbReference>
<dbReference type="RefSeq" id="WP_345468916.1">
    <property type="nucleotide sequence ID" value="NZ_BAABHF010000030.1"/>
</dbReference>
<dbReference type="SUPFAM" id="SSF50998">
    <property type="entry name" value="Quinoprotein alcohol dehydrogenase-like"/>
    <property type="match status" value="1"/>
</dbReference>
<sequence length="457" mass="46497">MPYGPGGPGGPAPRAKKGGAGRLIAVVIAVVVVVGIGVGGYAVFGRASGGTAASGGPLKGKVLWQSQDAPQNALGLSFLGGWHTADLTVTVAPRGLVAYDARTGRRRWQLPSPPLPAGGASLICGVSTTTAGNVGVIGFGAGSGGTVTKCEGFALVDLATGRTRGQGTLQSGTSLGDNTMSAEVIAGTAVIEYGGSLTGYDLSGHQRWRLGPKAAGGDCFVNDLLPGTNTATVLFDCLGSDHTVTVAQVSPANGTIAKKAPVTIPASMDTATFRLVSAQPVVLSGGPVDNGALITLDDAFQVRATIPQKDAAGTLDLSPYSGLASHMLIHAAVSSDTLVVETKETAVSSLRETNKIVAFDLATGRERWAKSLGGKVTSVPVTFGKDGVIAMTNGTYENPPRVFRLAAADGKATPMGPAYSRDFIQKPRTSRLYWDGTRLFGISLTTVTGTPSVYALG</sequence>
<feature type="transmembrane region" description="Helical" evidence="1">
    <location>
        <begin position="23"/>
        <end position="44"/>
    </location>
</feature>
<keyword evidence="3" id="KW-1185">Reference proteome</keyword>
<dbReference type="InterPro" id="IPR015943">
    <property type="entry name" value="WD40/YVTN_repeat-like_dom_sf"/>
</dbReference>
<evidence type="ECO:0008006" key="4">
    <source>
        <dbReference type="Google" id="ProtNLM"/>
    </source>
</evidence>
<dbReference type="EMBL" id="BAABHF010000030">
    <property type="protein sequence ID" value="GAA4503305.1"/>
    <property type="molecule type" value="Genomic_DNA"/>
</dbReference>
<evidence type="ECO:0000256" key="1">
    <source>
        <dbReference type="SAM" id="Phobius"/>
    </source>
</evidence>
<evidence type="ECO:0000313" key="2">
    <source>
        <dbReference type="EMBL" id="GAA4503305.1"/>
    </source>
</evidence>
<dbReference type="Gene3D" id="2.130.10.10">
    <property type="entry name" value="YVTN repeat-like/Quinoprotein amine dehydrogenase"/>
    <property type="match status" value="2"/>
</dbReference>
<keyword evidence="1" id="KW-1133">Transmembrane helix</keyword>